<dbReference type="InterPro" id="IPR042496">
    <property type="entry name" value="CGRF1"/>
</dbReference>
<sequence>MLPSPAFFACRRCVHSSALLTRVCVKNGKRIPPFPVSRLPFVPSLFPLLICFFSKVHLFCLTPFPSLPSSALTPSFPSQPSTPPPPYPSSPSSRTLLSPVLTAALMSAAEISNLCSALGVIICFVCMVVFILRLQGEDFIGTSVTHVAQPPVAQVAVQKVSVPFSIEIQDPSTASYNDIQLRVRSEVAYVRRSFWGVPSDQLHSLLNGTWPAFLRLIVEKPVVEADVVEEFYREDDNENADDTKHFQFKGNPQDLMLGSPPRKKYPLVVCVVRQDAHAEADPSNVGALISIIHIKDSECQVPTCILHQYLKQYSGQLTRLQALYTQGKTYISGPPTLPACLCLQHLLWEAKQLPHVPCKDTQLLPCGSREC</sequence>
<dbReference type="AlphaFoldDB" id="A0A3R7NBN1"/>
<proteinExistence type="predicted"/>
<protein>
    <submittedName>
        <fullName evidence="1">Cell growth regulator with RING finger domain protein 1</fullName>
    </submittedName>
</protein>
<reference evidence="1 2" key="1">
    <citation type="submission" date="2018-04" db="EMBL/GenBank/DDBJ databases">
        <authorList>
            <person name="Zhang X."/>
            <person name="Yuan J."/>
            <person name="Li F."/>
            <person name="Xiang J."/>
        </authorList>
    </citation>
    <scope>NUCLEOTIDE SEQUENCE [LARGE SCALE GENOMIC DNA]</scope>
    <source>
        <tissue evidence="1">Muscle</tissue>
    </source>
</reference>
<reference evidence="1 2" key="2">
    <citation type="submission" date="2019-01" db="EMBL/GenBank/DDBJ databases">
        <title>The decoding of complex shrimp genome reveals the adaptation for benthos swimmer, frequently molting mechanism and breeding impact on genome.</title>
        <authorList>
            <person name="Sun Y."/>
            <person name="Gao Y."/>
            <person name="Yu Y."/>
        </authorList>
    </citation>
    <scope>NUCLEOTIDE SEQUENCE [LARGE SCALE GENOMIC DNA]</scope>
    <source>
        <tissue evidence="1">Muscle</tissue>
    </source>
</reference>
<dbReference type="PANTHER" id="PTHR15379">
    <property type="entry name" value="CELL GROWTH REGULATOR WITH RING FINGER DOMAIN PROTEIN 1"/>
    <property type="match status" value="1"/>
</dbReference>
<gene>
    <name evidence="1" type="ORF">C7M84_024075</name>
</gene>
<dbReference type="Proteomes" id="UP000283509">
    <property type="component" value="Unassembled WGS sequence"/>
</dbReference>
<dbReference type="OrthoDB" id="10251219at2759"/>
<comment type="caution">
    <text evidence="1">The sequence shown here is derived from an EMBL/GenBank/DDBJ whole genome shotgun (WGS) entry which is preliminary data.</text>
</comment>
<dbReference type="EMBL" id="QCYY01000779">
    <property type="protein sequence ID" value="ROT82743.1"/>
    <property type="molecule type" value="Genomic_DNA"/>
</dbReference>
<evidence type="ECO:0000313" key="2">
    <source>
        <dbReference type="Proteomes" id="UP000283509"/>
    </source>
</evidence>
<organism evidence="1 2">
    <name type="scientific">Penaeus vannamei</name>
    <name type="common">Whiteleg shrimp</name>
    <name type="synonym">Litopenaeus vannamei</name>
    <dbReference type="NCBI Taxonomy" id="6689"/>
    <lineage>
        <taxon>Eukaryota</taxon>
        <taxon>Metazoa</taxon>
        <taxon>Ecdysozoa</taxon>
        <taxon>Arthropoda</taxon>
        <taxon>Crustacea</taxon>
        <taxon>Multicrustacea</taxon>
        <taxon>Malacostraca</taxon>
        <taxon>Eumalacostraca</taxon>
        <taxon>Eucarida</taxon>
        <taxon>Decapoda</taxon>
        <taxon>Dendrobranchiata</taxon>
        <taxon>Penaeoidea</taxon>
        <taxon>Penaeidae</taxon>
        <taxon>Penaeus</taxon>
    </lineage>
</organism>
<accession>A0A3R7NBN1</accession>
<dbReference type="PANTHER" id="PTHR15379:SF2">
    <property type="entry name" value="CELL GROWTH REGULATOR WITH RING FINGER DOMAIN PROTEIN 1"/>
    <property type="match status" value="1"/>
</dbReference>
<name>A0A3R7NBN1_PENVA</name>
<dbReference type="STRING" id="6689.A0A3R7NBN1"/>
<dbReference type="GO" id="GO:0030308">
    <property type="term" value="P:negative regulation of cell growth"/>
    <property type="evidence" value="ECO:0007669"/>
    <property type="project" value="TreeGrafter"/>
</dbReference>
<keyword evidence="2" id="KW-1185">Reference proteome</keyword>
<evidence type="ECO:0000313" key="1">
    <source>
        <dbReference type="EMBL" id="ROT82743.1"/>
    </source>
</evidence>